<keyword evidence="1" id="KW-0472">Membrane</keyword>
<keyword evidence="1" id="KW-0812">Transmembrane</keyword>
<accession>A0A4V3SB78</accession>
<evidence type="ECO:0000313" key="2">
    <source>
        <dbReference type="EMBL" id="TGZ51864.1"/>
    </source>
</evidence>
<keyword evidence="1" id="KW-1133">Transmembrane helix</keyword>
<evidence type="ECO:0000256" key="1">
    <source>
        <dbReference type="SAM" id="Phobius"/>
    </source>
</evidence>
<dbReference type="Proteomes" id="UP000310200">
    <property type="component" value="Unassembled WGS sequence"/>
</dbReference>
<dbReference type="AlphaFoldDB" id="A0A4V3SB78"/>
<feature type="transmembrane region" description="Helical" evidence="1">
    <location>
        <begin position="32"/>
        <end position="54"/>
    </location>
</feature>
<gene>
    <name evidence="2" type="ORF">DBV15_08731</name>
</gene>
<protein>
    <submittedName>
        <fullName evidence="2">Uncharacterized protein</fullName>
    </submittedName>
</protein>
<evidence type="ECO:0000313" key="3">
    <source>
        <dbReference type="Proteomes" id="UP000310200"/>
    </source>
</evidence>
<reference evidence="2 3" key="1">
    <citation type="journal article" date="2019" name="Philos. Trans. R. Soc. Lond., B, Biol. Sci.">
        <title>Ant behaviour and brain gene expression of defending hosts depend on the ecological success of the intruding social parasite.</title>
        <authorList>
            <person name="Kaur R."/>
            <person name="Stoldt M."/>
            <person name="Jongepier E."/>
            <person name="Feldmeyer B."/>
            <person name="Menzel F."/>
            <person name="Bornberg-Bauer E."/>
            <person name="Foitzik S."/>
        </authorList>
    </citation>
    <scope>NUCLEOTIDE SEQUENCE [LARGE SCALE GENOMIC DNA]</scope>
    <source>
        <tissue evidence="2">Whole body</tissue>
    </source>
</reference>
<comment type="caution">
    <text evidence="2">The sequence shown here is derived from an EMBL/GenBank/DDBJ whole genome shotgun (WGS) entry which is preliminary data.</text>
</comment>
<organism evidence="2 3">
    <name type="scientific">Temnothorax longispinosus</name>
    <dbReference type="NCBI Taxonomy" id="300112"/>
    <lineage>
        <taxon>Eukaryota</taxon>
        <taxon>Metazoa</taxon>
        <taxon>Ecdysozoa</taxon>
        <taxon>Arthropoda</taxon>
        <taxon>Hexapoda</taxon>
        <taxon>Insecta</taxon>
        <taxon>Pterygota</taxon>
        <taxon>Neoptera</taxon>
        <taxon>Endopterygota</taxon>
        <taxon>Hymenoptera</taxon>
        <taxon>Apocrita</taxon>
        <taxon>Aculeata</taxon>
        <taxon>Formicoidea</taxon>
        <taxon>Formicidae</taxon>
        <taxon>Myrmicinae</taxon>
        <taxon>Temnothorax</taxon>
    </lineage>
</organism>
<proteinExistence type="predicted"/>
<dbReference type="EMBL" id="QBLH01001448">
    <property type="protein sequence ID" value="TGZ51864.1"/>
    <property type="molecule type" value="Genomic_DNA"/>
</dbReference>
<name>A0A4V3SB78_9HYME</name>
<sequence>MHIVVCSVAGVVGARNLTMECRKGRRKGGAPILGSLLLAWLLTNGCAVVARNIANGILRLFHMHFAYPNELAAHILNHSPNSTEIKW</sequence>
<keyword evidence="3" id="KW-1185">Reference proteome</keyword>